<dbReference type="Pfam" id="PF04601">
    <property type="entry name" value="DUF569"/>
    <property type="match status" value="1"/>
</dbReference>
<protein>
    <recommendedName>
        <fullName evidence="6">DUF569 domain-containing protein</fullName>
    </recommendedName>
</protein>
<accession>A0AAV9A6Z3</accession>
<sequence>MELFHKAKAVRLRSHHDKYLLAEDDEESVCQDRNGSSRNARWTVEFVQEGGGNVFRLRSCYGRYLTASNVPFLLGMTGRKVLQTVPNRLDSSVEWEPIREGFLVKLKTRYGHFLRANGGLPPWRNSVTHDIPHRTATQDWVLWDVDIVEFQMPSPSPQNKPSSDSVPSSSASPKLSKLESSNSFSGGSPPKNDGRTIYYLVANEEGNVDDAFEEPSILFKGNGVSELMRRLEEETGIHDIIVCSRSPLNGKLYPLHLQLPPNNTTMHVVVMRSSAKVAKGFTYPEIPS</sequence>
<comment type="caution">
    <text evidence="4">The sequence shown here is derived from an EMBL/GenBank/DDBJ whole genome shotgun (WGS) entry which is preliminary data.</text>
</comment>
<evidence type="ECO:0000313" key="5">
    <source>
        <dbReference type="Proteomes" id="UP001179952"/>
    </source>
</evidence>
<dbReference type="InterPro" id="IPR054726">
    <property type="entry name" value="Ubiq_DUF569-assoc"/>
</dbReference>
<dbReference type="InterPro" id="IPR007679">
    <property type="entry name" value="DUF569"/>
</dbReference>
<dbReference type="Gene3D" id="2.80.10.50">
    <property type="match status" value="1"/>
</dbReference>
<keyword evidence="5" id="KW-1185">Reference proteome</keyword>
<dbReference type="EMBL" id="JAUJYN010000012">
    <property type="protein sequence ID" value="KAK1259956.1"/>
    <property type="molecule type" value="Genomic_DNA"/>
</dbReference>
<evidence type="ECO:0000256" key="1">
    <source>
        <dbReference type="SAM" id="MobiDB-lite"/>
    </source>
</evidence>
<dbReference type="AlphaFoldDB" id="A0AAV9A6Z3"/>
<dbReference type="CDD" id="cd23340">
    <property type="entry name" value="beta-trefoil_FSCN_ACP-like"/>
    <property type="match status" value="1"/>
</dbReference>
<feature type="compositionally biased region" description="Low complexity" evidence="1">
    <location>
        <begin position="160"/>
        <end position="181"/>
    </location>
</feature>
<gene>
    <name evidence="4" type="ORF">QJS04_geneDACA020035</name>
</gene>
<dbReference type="PANTHER" id="PTHR31205">
    <property type="entry name" value="ACTIN CROSS-LINKING PROTEIN (DUF569)"/>
    <property type="match status" value="1"/>
</dbReference>
<organism evidence="4 5">
    <name type="scientific">Acorus gramineus</name>
    <name type="common">Dwarf sweet flag</name>
    <dbReference type="NCBI Taxonomy" id="55184"/>
    <lineage>
        <taxon>Eukaryota</taxon>
        <taxon>Viridiplantae</taxon>
        <taxon>Streptophyta</taxon>
        <taxon>Embryophyta</taxon>
        <taxon>Tracheophyta</taxon>
        <taxon>Spermatophyta</taxon>
        <taxon>Magnoliopsida</taxon>
        <taxon>Liliopsida</taxon>
        <taxon>Acoraceae</taxon>
        <taxon>Acorus</taxon>
    </lineage>
</organism>
<dbReference type="Proteomes" id="UP001179952">
    <property type="component" value="Unassembled WGS sequence"/>
</dbReference>
<proteinExistence type="predicted"/>
<dbReference type="SUPFAM" id="SSF50405">
    <property type="entry name" value="Actin-crosslinking proteins"/>
    <property type="match status" value="1"/>
</dbReference>
<evidence type="ECO:0000313" key="4">
    <source>
        <dbReference type="EMBL" id="KAK1259956.1"/>
    </source>
</evidence>
<reference evidence="4" key="2">
    <citation type="submission" date="2023-06" db="EMBL/GenBank/DDBJ databases">
        <authorList>
            <person name="Ma L."/>
            <person name="Liu K.-W."/>
            <person name="Li Z."/>
            <person name="Hsiao Y.-Y."/>
            <person name="Qi Y."/>
            <person name="Fu T."/>
            <person name="Tang G."/>
            <person name="Zhang D."/>
            <person name="Sun W.-H."/>
            <person name="Liu D.-K."/>
            <person name="Li Y."/>
            <person name="Chen G.-Z."/>
            <person name="Liu X.-D."/>
            <person name="Liao X.-Y."/>
            <person name="Jiang Y.-T."/>
            <person name="Yu X."/>
            <person name="Hao Y."/>
            <person name="Huang J."/>
            <person name="Zhao X.-W."/>
            <person name="Ke S."/>
            <person name="Chen Y.-Y."/>
            <person name="Wu W.-L."/>
            <person name="Hsu J.-L."/>
            <person name="Lin Y.-F."/>
            <person name="Huang M.-D."/>
            <person name="Li C.-Y."/>
            <person name="Huang L."/>
            <person name="Wang Z.-W."/>
            <person name="Zhao X."/>
            <person name="Zhong W.-Y."/>
            <person name="Peng D.-H."/>
            <person name="Ahmad S."/>
            <person name="Lan S."/>
            <person name="Zhang J.-S."/>
            <person name="Tsai W.-C."/>
            <person name="Van De Peer Y."/>
            <person name="Liu Z.-J."/>
        </authorList>
    </citation>
    <scope>NUCLEOTIDE SEQUENCE</scope>
    <source>
        <strain evidence="4">SCP</strain>
        <tissue evidence="4">Leaves</tissue>
    </source>
</reference>
<dbReference type="Pfam" id="PF22932">
    <property type="entry name" value="Ubiq_DUF_assoc"/>
    <property type="match status" value="1"/>
</dbReference>
<dbReference type="InterPro" id="IPR008999">
    <property type="entry name" value="Actin-crosslinking"/>
</dbReference>
<name>A0AAV9A6Z3_ACOGR</name>
<feature type="region of interest" description="Disordered" evidence="1">
    <location>
        <begin position="153"/>
        <end position="190"/>
    </location>
</feature>
<evidence type="ECO:0000259" key="3">
    <source>
        <dbReference type="Pfam" id="PF22932"/>
    </source>
</evidence>
<evidence type="ECO:0000259" key="2">
    <source>
        <dbReference type="Pfam" id="PF04601"/>
    </source>
</evidence>
<evidence type="ECO:0008006" key="6">
    <source>
        <dbReference type="Google" id="ProtNLM"/>
    </source>
</evidence>
<dbReference type="FunFam" id="2.80.10.50:FF:000067">
    <property type="entry name" value="BnaC05g19630D protein"/>
    <property type="match status" value="1"/>
</dbReference>
<dbReference type="PANTHER" id="PTHR31205:SF69">
    <property type="entry name" value="ACTIN CROSS-LINKING PROTEIN (DUF569)"/>
    <property type="match status" value="1"/>
</dbReference>
<feature type="domain" description="DUF569" evidence="2">
    <location>
        <begin position="1"/>
        <end position="143"/>
    </location>
</feature>
<reference evidence="4" key="1">
    <citation type="journal article" date="2023" name="Nat. Commun.">
        <title>Diploid and tetraploid genomes of Acorus and the evolution of monocots.</title>
        <authorList>
            <person name="Ma L."/>
            <person name="Liu K.W."/>
            <person name="Li Z."/>
            <person name="Hsiao Y.Y."/>
            <person name="Qi Y."/>
            <person name="Fu T."/>
            <person name="Tang G.D."/>
            <person name="Zhang D."/>
            <person name="Sun W.H."/>
            <person name="Liu D.K."/>
            <person name="Li Y."/>
            <person name="Chen G.Z."/>
            <person name="Liu X.D."/>
            <person name="Liao X.Y."/>
            <person name="Jiang Y.T."/>
            <person name="Yu X."/>
            <person name="Hao Y."/>
            <person name="Huang J."/>
            <person name="Zhao X.W."/>
            <person name="Ke S."/>
            <person name="Chen Y.Y."/>
            <person name="Wu W.L."/>
            <person name="Hsu J.L."/>
            <person name="Lin Y.F."/>
            <person name="Huang M.D."/>
            <person name="Li C.Y."/>
            <person name="Huang L."/>
            <person name="Wang Z.W."/>
            <person name="Zhao X."/>
            <person name="Zhong W.Y."/>
            <person name="Peng D.H."/>
            <person name="Ahmad S."/>
            <person name="Lan S."/>
            <person name="Zhang J.S."/>
            <person name="Tsai W.C."/>
            <person name="Van de Peer Y."/>
            <person name="Liu Z.J."/>
        </authorList>
    </citation>
    <scope>NUCLEOTIDE SEQUENCE</scope>
    <source>
        <strain evidence="4">SCP</strain>
    </source>
</reference>
<feature type="domain" description="DUF569" evidence="3">
    <location>
        <begin position="194"/>
        <end position="271"/>
    </location>
</feature>